<evidence type="ECO:0000256" key="4">
    <source>
        <dbReference type="ARBA" id="ARBA00023284"/>
    </source>
</evidence>
<dbReference type="GO" id="GO:0030313">
    <property type="term" value="C:cell envelope"/>
    <property type="evidence" value="ECO:0007669"/>
    <property type="project" value="UniProtKB-SubCell"/>
</dbReference>
<gene>
    <name evidence="7" type="ORF">AsAng_0015270</name>
</gene>
<dbReference type="CDD" id="cd02966">
    <property type="entry name" value="TlpA_like_family"/>
    <property type="match status" value="1"/>
</dbReference>
<dbReference type="RefSeq" id="WP_264792082.1">
    <property type="nucleotide sequence ID" value="NZ_AP026867.1"/>
</dbReference>
<proteinExistence type="predicted"/>
<dbReference type="EMBL" id="AP026867">
    <property type="protein sequence ID" value="BDS10818.1"/>
    <property type="molecule type" value="Genomic_DNA"/>
</dbReference>
<keyword evidence="5" id="KW-0175">Coiled coil</keyword>
<evidence type="ECO:0000256" key="5">
    <source>
        <dbReference type="SAM" id="Coils"/>
    </source>
</evidence>
<feature type="domain" description="Thioredoxin" evidence="6">
    <location>
        <begin position="315"/>
        <end position="455"/>
    </location>
</feature>
<dbReference type="Proteomes" id="UP001060919">
    <property type="component" value="Chromosome"/>
</dbReference>
<accession>A0A915YD13</accession>
<keyword evidence="2" id="KW-0201">Cytochrome c-type biogenesis</keyword>
<organism evidence="7 8">
    <name type="scientific">Aureispira anguillae</name>
    <dbReference type="NCBI Taxonomy" id="2864201"/>
    <lineage>
        <taxon>Bacteria</taxon>
        <taxon>Pseudomonadati</taxon>
        <taxon>Bacteroidota</taxon>
        <taxon>Saprospiria</taxon>
        <taxon>Saprospirales</taxon>
        <taxon>Saprospiraceae</taxon>
        <taxon>Aureispira</taxon>
    </lineage>
</organism>
<dbReference type="PROSITE" id="PS51257">
    <property type="entry name" value="PROKAR_LIPOPROTEIN"/>
    <property type="match status" value="1"/>
</dbReference>
<dbReference type="Gene3D" id="3.40.30.10">
    <property type="entry name" value="Glutaredoxin"/>
    <property type="match status" value="1"/>
</dbReference>
<protein>
    <submittedName>
        <fullName evidence="7">TlpA family protein disulfide reductase</fullName>
    </submittedName>
</protein>
<comment type="subcellular location">
    <subcellularLocation>
        <location evidence="1">Cell envelope</location>
    </subcellularLocation>
</comment>
<dbReference type="AlphaFoldDB" id="A0A915YD13"/>
<dbReference type="SUPFAM" id="SSF52833">
    <property type="entry name" value="Thioredoxin-like"/>
    <property type="match status" value="1"/>
</dbReference>
<dbReference type="GO" id="GO:0017004">
    <property type="term" value="P:cytochrome complex assembly"/>
    <property type="evidence" value="ECO:0007669"/>
    <property type="project" value="UniProtKB-KW"/>
</dbReference>
<dbReference type="PROSITE" id="PS51352">
    <property type="entry name" value="THIOREDOXIN_2"/>
    <property type="match status" value="1"/>
</dbReference>
<dbReference type="InterPro" id="IPR036249">
    <property type="entry name" value="Thioredoxin-like_sf"/>
</dbReference>
<sequence length="461" mass="53860">MKYLRFFFLLIAFYSCTTPKNKISYTILSGTIKAPTSDSLYLYSHLNELERIITLDKEHHFRDTITGLEGYYYLIQNKRKAVEIFLKPAFDLDLVYDPEMTENVTFKGKGAVENNYLRSKVKIEQKLIQSLNQEEEREEKVVRLSNALENGHISHLNGVKDNIDKDFEYLETQRIDLSKRLRLASFKKKAMSKSNLAISDSFSDPFEGVGRLLENEKLLLLPNYLPYIVSNYIAQHYKCCYKGGDLYIWYIQTMDSLIQHPKIKDEAIFYWKNIMFPFLADVEEKEGIIKAIQPILSNIEYKQKLEEELKKLKKNRKGAVVEPFELYDENNNLISLQSLRGKLVYIDIWATWCGPCKKQIPHLEQLQKKFEGQDIYFVSISYNDNKKKWKKMVTEENMGGIQLFAPDSEIPFLKNLAINGIPRFVLLDKEGKILEAKAKSPSNPEIIPYLEQYLKREGTKE</sequence>
<dbReference type="PANTHER" id="PTHR42852">
    <property type="entry name" value="THIOL:DISULFIDE INTERCHANGE PROTEIN DSBE"/>
    <property type="match status" value="1"/>
</dbReference>
<dbReference type="Pfam" id="PF08534">
    <property type="entry name" value="Redoxin"/>
    <property type="match status" value="1"/>
</dbReference>
<keyword evidence="8" id="KW-1185">Reference proteome</keyword>
<keyword evidence="3" id="KW-1015">Disulfide bond</keyword>
<dbReference type="KEGG" id="aup:AsAng_0015270"/>
<name>A0A915YD13_9BACT</name>
<dbReference type="InterPro" id="IPR050553">
    <property type="entry name" value="Thioredoxin_ResA/DsbE_sf"/>
</dbReference>
<evidence type="ECO:0000313" key="8">
    <source>
        <dbReference type="Proteomes" id="UP001060919"/>
    </source>
</evidence>
<dbReference type="InterPro" id="IPR013766">
    <property type="entry name" value="Thioredoxin_domain"/>
</dbReference>
<dbReference type="GO" id="GO:0016491">
    <property type="term" value="F:oxidoreductase activity"/>
    <property type="evidence" value="ECO:0007669"/>
    <property type="project" value="InterPro"/>
</dbReference>
<reference evidence="7" key="1">
    <citation type="submission" date="2022-09" db="EMBL/GenBank/DDBJ databases">
        <title>Aureispira anguillicida sp. nov., isolated from Leptocephalus of Japanese eel Anguilla japonica.</title>
        <authorList>
            <person name="Yuasa K."/>
            <person name="Mekata T."/>
            <person name="Ikunari K."/>
        </authorList>
    </citation>
    <scope>NUCLEOTIDE SEQUENCE</scope>
    <source>
        <strain evidence="7">EL160426</strain>
    </source>
</reference>
<evidence type="ECO:0000313" key="7">
    <source>
        <dbReference type="EMBL" id="BDS10818.1"/>
    </source>
</evidence>
<dbReference type="PANTHER" id="PTHR42852:SF6">
    <property type="entry name" value="THIOL:DISULFIDE INTERCHANGE PROTEIN DSBE"/>
    <property type="match status" value="1"/>
</dbReference>
<dbReference type="InterPro" id="IPR013740">
    <property type="entry name" value="Redoxin"/>
</dbReference>
<evidence type="ECO:0000259" key="6">
    <source>
        <dbReference type="PROSITE" id="PS51352"/>
    </source>
</evidence>
<keyword evidence="4" id="KW-0676">Redox-active center</keyword>
<evidence type="ECO:0000256" key="2">
    <source>
        <dbReference type="ARBA" id="ARBA00022748"/>
    </source>
</evidence>
<evidence type="ECO:0000256" key="3">
    <source>
        <dbReference type="ARBA" id="ARBA00023157"/>
    </source>
</evidence>
<evidence type="ECO:0000256" key="1">
    <source>
        <dbReference type="ARBA" id="ARBA00004196"/>
    </source>
</evidence>
<feature type="coiled-coil region" evidence="5">
    <location>
        <begin position="295"/>
        <end position="322"/>
    </location>
</feature>